<dbReference type="Pfam" id="PF11937">
    <property type="entry name" value="DUF3455"/>
    <property type="match status" value="1"/>
</dbReference>
<gene>
    <name evidence="2" type="ORF">GJ744_009094</name>
</gene>
<organism evidence="2 3">
    <name type="scientific">Endocarpon pusillum</name>
    <dbReference type="NCBI Taxonomy" id="364733"/>
    <lineage>
        <taxon>Eukaryota</taxon>
        <taxon>Fungi</taxon>
        <taxon>Dikarya</taxon>
        <taxon>Ascomycota</taxon>
        <taxon>Pezizomycotina</taxon>
        <taxon>Eurotiomycetes</taxon>
        <taxon>Chaetothyriomycetidae</taxon>
        <taxon>Verrucariales</taxon>
        <taxon>Verrucariaceae</taxon>
        <taxon>Endocarpon</taxon>
    </lineage>
</organism>
<comment type="caution">
    <text evidence="2">The sequence shown here is derived from an EMBL/GenBank/DDBJ whole genome shotgun (WGS) entry which is preliminary data.</text>
</comment>
<dbReference type="Proteomes" id="UP000606974">
    <property type="component" value="Unassembled WGS sequence"/>
</dbReference>
<evidence type="ECO:0000313" key="2">
    <source>
        <dbReference type="EMBL" id="KAF7508545.1"/>
    </source>
</evidence>
<name>A0A8H7AG60_9EURO</name>
<keyword evidence="1" id="KW-0732">Signal</keyword>
<dbReference type="PANTHER" id="PTHR35567">
    <property type="entry name" value="MALATE DEHYDROGENASE (AFU_ORTHOLOGUE AFUA_2G13800)"/>
    <property type="match status" value="1"/>
</dbReference>
<reference evidence="2" key="1">
    <citation type="submission" date="2020-02" db="EMBL/GenBank/DDBJ databases">
        <authorList>
            <person name="Palmer J.M."/>
        </authorList>
    </citation>
    <scope>NUCLEOTIDE SEQUENCE</scope>
    <source>
        <strain evidence="2">EPUS1.4</strain>
        <tissue evidence="2">Thallus</tissue>
    </source>
</reference>
<evidence type="ECO:0000256" key="1">
    <source>
        <dbReference type="SAM" id="SignalP"/>
    </source>
</evidence>
<keyword evidence="3" id="KW-1185">Reference proteome</keyword>
<dbReference type="AlphaFoldDB" id="A0A8H7AG60"/>
<protein>
    <submittedName>
        <fullName evidence="2">Uncharacterized protein</fullName>
    </submittedName>
</protein>
<sequence length="227" mass="25491">MHFFTFITLVAVLVVNLLCTAPAAASRSYQRRHDLDTVKPISELGWVVPLLSGTYALPPPAADKTLKYLTLGRGIMTYGCNGKTPGNDQPDYLYQNTDLYDVTPLAQNLPDEAALHSLVPHFCEYDYAELRNTSMHCVGRIYNQSDHIIVNLFGFNVPEFTIETDRIIPSPGGQLVDGYWDHCTSIDKEWEMYRVETAGGATPTTCKGHENSTISVAYAAEYWFYHR</sequence>
<accession>A0A8H7AG60</accession>
<feature type="chain" id="PRO_5034485694" evidence="1">
    <location>
        <begin position="26"/>
        <end position="227"/>
    </location>
</feature>
<dbReference type="PANTHER" id="PTHR35567:SF1">
    <property type="entry name" value="CONSERVED FUNGAL PROTEIN (AFU_ORTHOLOGUE AFUA_1G14230)"/>
    <property type="match status" value="1"/>
</dbReference>
<evidence type="ECO:0000313" key="3">
    <source>
        <dbReference type="Proteomes" id="UP000606974"/>
    </source>
</evidence>
<dbReference type="EMBL" id="JAACFV010000052">
    <property type="protein sequence ID" value="KAF7508545.1"/>
    <property type="molecule type" value="Genomic_DNA"/>
</dbReference>
<dbReference type="OrthoDB" id="1859733at2759"/>
<dbReference type="InterPro" id="IPR021851">
    <property type="entry name" value="DUF3455"/>
</dbReference>
<proteinExistence type="predicted"/>
<feature type="signal peptide" evidence="1">
    <location>
        <begin position="1"/>
        <end position="25"/>
    </location>
</feature>